<evidence type="ECO:0000313" key="2">
    <source>
        <dbReference type="Proteomes" id="UP000805193"/>
    </source>
</evidence>
<sequence>MVLAATARRQNHGGQNNLVQRGKDETYIEFQAPPRGAAETRPSGSRAELTLSKKADSTTGRNDYRLTPLVEAVLAVIGIRSSNLLGIEEGIDTDRLVLQLLCHALKGLCHAVKGLCQWRKDRLSLRQQLLLLKGDQYHRADDDRDPVVHDQSDAPAHRPQTFSEVVARAERLQFPPCIAAVVVQSNWLVGEEVHQRKSSDGLNQDHGKGIHAP</sequence>
<organism evidence="1 2">
    <name type="scientific">Ixodes persulcatus</name>
    <name type="common">Taiga tick</name>
    <dbReference type="NCBI Taxonomy" id="34615"/>
    <lineage>
        <taxon>Eukaryota</taxon>
        <taxon>Metazoa</taxon>
        <taxon>Ecdysozoa</taxon>
        <taxon>Arthropoda</taxon>
        <taxon>Chelicerata</taxon>
        <taxon>Arachnida</taxon>
        <taxon>Acari</taxon>
        <taxon>Parasitiformes</taxon>
        <taxon>Ixodida</taxon>
        <taxon>Ixodoidea</taxon>
        <taxon>Ixodidae</taxon>
        <taxon>Ixodinae</taxon>
        <taxon>Ixodes</taxon>
    </lineage>
</organism>
<name>A0AC60PGD7_IXOPE</name>
<accession>A0AC60PGD7</accession>
<reference evidence="1 2" key="1">
    <citation type="journal article" date="2020" name="Cell">
        <title>Large-Scale Comparative Analyses of Tick Genomes Elucidate Their Genetic Diversity and Vector Capacities.</title>
        <authorList>
            <consortium name="Tick Genome and Microbiome Consortium (TIGMIC)"/>
            <person name="Jia N."/>
            <person name="Wang J."/>
            <person name="Shi W."/>
            <person name="Du L."/>
            <person name="Sun Y."/>
            <person name="Zhan W."/>
            <person name="Jiang J.F."/>
            <person name="Wang Q."/>
            <person name="Zhang B."/>
            <person name="Ji P."/>
            <person name="Bell-Sakyi L."/>
            <person name="Cui X.M."/>
            <person name="Yuan T.T."/>
            <person name="Jiang B.G."/>
            <person name="Yang W.F."/>
            <person name="Lam T.T."/>
            <person name="Chang Q.C."/>
            <person name="Ding S.J."/>
            <person name="Wang X.J."/>
            <person name="Zhu J.G."/>
            <person name="Ruan X.D."/>
            <person name="Zhao L."/>
            <person name="Wei J.T."/>
            <person name="Ye R.Z."/>
            <person name="Que T.C."/>
            <person name="Du C.H."/>
            <person name="Zhou Y.H."/>
            <person name="Cheng J.X."/>
            <person name="Dai P.F."/>
            <person name="Guo W.B."/>
            <person name="Han X.H."/>
            <person name="Huang E.J."/>
            <person name="Li L.F."/>
            <person name="Wei W."/>
            <person name="Gao Y.C."/>
            <person name="Liu J.Z."/>
            <person name="Shao H.Z."/>
            <person name="Wang X."/>
            <person name="Wang C.C."/>
            <person name="Yang T.C."/>
            <person name="Huo Q.B."/>
            <person name="Li W."/>
            <person name="Chen H.Y."/>
            <person name="Chen S.E."/>
            <person name="Zhou L.G."/>
            <person name="Ni X.B."/>
            <person name="Tian J.H."/>
            <person name="Sheng Y."/>
            <person name="Liu T."/>
            <person name="Pan Y.S."/>
            <person name="Xia L.Y."/>
            <person name="Li J."/>
            <person name="Zhao F."/>
            <person name="Cao W.C."/>
        </authorList>
    </citation>
    <scope>NUCLEOTIDE SEQUENCE [LARGE SCALE GENOMIC DNA]</scope>
    <source>
        <strain evidence="1">Iper-2018</strain>
    </source>
</reference>
<proteinExistence type="predicted"/>
<protein>
    <submittedName>
        <fullName evidence="1">Uncharacterized protein</fullName>
    </submittedName>
</protein>
<comment type="caution">
    <text evidence="1">The sequence shown here is derived from an EMBL/GenBank/DDBJ whole genome shotgun (WGS) entry which is preliminary data.</text>
</comment>
<evidence type="ECO:0000313" key="1">
    <source>
        <dbReference type="EMBL" id="KAG0419039.1"/>
    </source>
</evidence>
<dbReference type="Proteomes" id="UP000805193">
    <property type="component" value="Unassembled WGS sequence"/>
</dbReference>
<keyword evidence="2" id="KW-1185">Reference proteome</keyword>
<dbReference type="EMBL" id="JABSTQ010010671">
    <property type="protein sequence ID" value="KAG0419039.1"/>
    <property type="molecule type" value="Genomic_DNA"/>
</dbReference>
<gene>
    <name evidence="1" type="ORF">HPB47_004412</name>
</gene>